<keyword evidence="6" id="KW-0995">Kinetochore</keyword>
<feature type="coiled-coil region" evidence="10">
    <location>
        <begin position="186"/>
        <end position="213"/>
    </location>
</feature>
<evidence type="ECO:0000313" key="12">
    <source>
        <dbReference type="EMBL" id="KDN44128.1"/>
    </source>
</evidence>
<evidence type="ECO:0000313" key="13">
    <source>
        <dbReference type="Proteomes" id="UP000027361"/>
    </source>
</evidence>
<evidence type="ECO:0000256" key="8">
    <source>
        <dbReference type="ARBA" id="ARBA00023306"/>
    </source>
</evidence>
<dbReference type="InParanoid" id="A0A066VV05"/>
<feature type="region of interest" description="Disordered" evidence="11">
    <location>
        <begin position="122"/>
        <end position="162"/>
    </location>
</feature>
<proteinExistence type="predicted"/>
<sequence>MAASSSRGGRSTAATTNTSSTARKASGSGNGSGGGKSNKEKPRIDKLRAALEQFAEILDAAATSQNFASAIPQIEPELAEGFRVQFLQGLKCAIAENNETLIEEHDLTLRLNELDALVAEANERAESSTSTDRSSNKGKHRESVADAASAGQQSDADEGLKDVWRPNLDIQTALLARSNPDRADRIRKLETELDKIRQANRKRRDELRDTRAKALAKQQHAADTLDSLMNSIAALQPNAQLDESMKDLKEAILTELGPRS</sequence>
<dbReference type="GO" id="GO:0007059">
    <property type="term" value="P:chromosome segregation"/>
    <property type="evidence" value="ECO:0007669"/>
    <property type="project" value="TreeGrafter"/>
</dbReference>
<dbReference type="OrthoDB" id="3360966at2759"/>
<keyword evidence="4" id="KW-0132">Cell division</keyword>
<keyword evidence="8" id="KW-0131">Cell cycle</keyword>
<reference evidence="12 13" key="1">
    <citation type="submission" date="2014-05" db="EMBL/GenBank/DDBJ databases">
        <title>Draft genome sequence of a rare smut relative, Tilletiaria anomala UBC 951.</title>
        <authorList>
            <consortium name="DOE Joint Genome Institute"/>
            <person name="Toome M."/>
            <person name="Kuo A."/>
            <person name="Henrissat B."/>
            <person name="Lipzen A."/>
            <person name="Tritt A."/>
            <person name="Yoshinaga Y."/>
            <person name="Zane M."/>
            <person name="Barry K."/>
            <person name="Grigoriev I.V."/>
            <person name="Spatafora J.W."/>
            <person name="Aimea M.C."/>
        </authorList>
    </citation>
    <scope>NUCLEOTIDE SEQUENCE [LARGE SCALE GENOMIC DNA]</scope>
    <source>
        <strain evidence="12 13">UBC 951</strain>
    </source>
</reference>
<evidence type="ECO:0000256" key="3">
    <source>
        <dbReference type="ARBA" id="ARBA00022454"/>
    </source>
</evidence>
<dbReference type="AlphaFoldDB" id="A0A066VV05"/>
<evidence type="ECO:0000256" key="1">
    <source>
        <dbReference type="ARBA" id="ARBA00004123"/>
    </source>
</evidence>
<evidence type="ECO:0000256" key="2">
    <source>
        <dbReference type="ARBA" id="ARBA00004629"/>
    </source>
</evidence>
<name>A0A066VV05_TILAU</name>
<feature type="compositionally biased region" description="Low complexity" evidence="11">
    <location>
        <begin position="145"/>
        <end position="154"/>
    </location>
</feature>
<dbReference type="GO" id="GO:0051301">
    <property type="term" value="P:cell division"/>
    <property type="evidence" value="ECO:0007669"/>
    <property type="project" value="UniProtKB-KW"/>
</dbReference>
<dbReference type="GeneID" id="25264624"/>
<dbReference type="EMBL" id="JMSN01000054">
    <property type="protein sequence ID" value="KDN44128.1"/>
    <property type="molecule type" value="Genomic_DNA"/>
</dbReference>
<evidence type="ECO:0008006" key="14">
    <source>
        <dbReference type="Google" id="ProtNLM"/>
    </source>
</evidence>
<evidence type="ECO:0000256" key="6">
    <source>
        <dbReference type="ARBA" id="ARBA00022838"/>
    </source>
</evidence>
<dbReference type="PANTHER" id="PTHR15459">
    <property type="entry name" value="POLYAMINE-MODULATED FACTOR 1"/>
    <property type="match status" value="1"/>
</dbReference>
<organism evidence="12 13">
    <name type="scientific">Tilletiaria anomala (strain ATCC 24038 / CBS 436.72 / UBC 951)</name>
    <dbReference type="NCBI Taxonomy" id="1037660"/>
    <lineage>
        <taxon>Eukaryota</taxon>
        <taxon>Fungi</taxon>
        <taxon>Dikarya</taxon>
        <taxon>Basidiomycota</taxon>
        <taxon>Ustilaginomycotina</taxon>
        <taxon>Exobasidiomycetes</taxon>
        <taxon>Georgefischeriales</taxon>
        <taxon>Tilletiariaceae</taxon>
        <taxon>Tilletiaria</taxon>
    </lineage>
</organism>
<comment type="caution">
    <text evidence="12">The sequence shown here is derived from an EMBL/GenBank/DDBJ whole genome shotgun (WGS) entry which is preliminary data.</text>
</comment>
<dbReference type="InterPro" id="IPR007128">
    <property type="entry name" value="PMF1/Nnf1"/>
</dbReference>
<evidence type="ECO:0000256" key="9">
    <source>
        <dbReference type="ARBA" id="ARBA00023328"/>
    </source>
</evidence>
<evidence type="ECO:0000256" key="7">
    <source>
        <dbReference type="ARBA" id="ARBA00023242"/>
    </source>
</evidence>
<protein>
    <recommendedName>
        <fullName evidence="14">Nnf1-domain-containing protein</fullName>
    </recommendedName>
</protein>
<feature type="compositionally biased region" description="Low complexity" evidence="11">
    <location>
        <begin position="1"/>
        <end position="27"/>
    </location>
</feature>
<dbReference type="GO" id="GO:0000444">
    <property type="term" value="C:MIS12/MIND type complex"/>
    <property type="evidence" value="ECO:0007669"/>
    <property type="project" value="InterPro"/>
</dbReference>
<keyword evidence="7" id="KW-0539">Nucleus</keyword>
<comment type="subcellular location">
    <subcellularLocation>
        <location evidence="2">Chromosome</location>
        <location evidence="2">Centromere</location>
        <location evidence="2">Kinetochore</location>
    </subcellularLocation>
    <subcellularLocation>
        <location evidence="1">Nucleus</location>
    </subcellularLocation>
</comment>
<feature type="region of interest" description="Disordered" evidence="11">
    <location>
        <begin position="1"/>
        <end position="45"/>
    </location>
</feature>
<evidence type="ECO:0000256" key="10">
    <source>
        <dbReference type="SAM" id="Coils"/>
    </source>
</evidence>
<keyword evidence="5" id="KW-0498">Mitosis</keyword>
<dbReference type="RefSeq" id="XP_013242666.1">
    <property type="nucleotide sequence ID" value="XM_013387212.1"/>
</dbReference>
<evidence type="ECO:0000256" key="4">
    <source>
        <dbReference type="ARBA" id="ARBA00022618"/>
    </source>
</evidence>
<evidence type="ECO:0000256" key="11">
    <source>
        <dbReference type="SAM" id="MobiDB-lite"/>
    </source>
</evidence>
<dbReference type="Pfam" id="PF03980">
    <property type="entry name" value="Nnf1"/>
    <property type="match status" value="1"/>
</dbReference>
<keyword evidence="3" id="KW-0158">Chromosome</keyword>
<keyword evidence="9" id="KW-0137">Centromere</keyword>
<accession>A0A066VV05</accession>
<dbReference type="OMA" id="EIKDVWR"/>
<evidence type="ECO:0000256" key="5">
    <source>
        <dbReference type="ARBA" id="ARBA00022776"/>
    </source>
</evidence>
<gene>
    <name evidence="12" type="ORF">K437DRAFT_257168</name>
</gene>
<dbReference type="GO" id="GO:0005634">
    <property type="term" value="C:nucleus"/>
    <property type="evidence" value="ECO:0007669"/>
    <property type="project" value="UniProtKB-SubCell"/>
</dbReference>
<dbReference type="Proteomes" id="UP000027361">
    <property type="component" value="Unassembled WGS sequence"/>
</dbReference>
<dbReference type="PANTHER" id="PTHR15459:SF3">
    <property type="entry name" value="POLYAMINE-MODULATED FACTOR 1"/>
    <property type="match status" value="1"/>
</dbReference>
<dbReference type="HOGENOM" id="CLU_1070334_0_0_1"/>
<keyword evidence="10" id="KW-0175">Coiled coil</keyword>
<keyword evidence="13" id="KW-1185">Reference proteome</keyword>